<dbReference type="InterPro" id="IPR004942">
    <property type="entry name" value="Roadblock/LAMTOR2_dom"/>
</dbReference>
<protein>
    <submittedName>
        <fullName evidence="2">Roadblock/LC7 domain-containing protein</fullName>
    </submittedName>
</protein>
<comment type="caution">
    <text evidence="2">The sequence shown here is derived from an EMBL/GenBank/DDBJ whole genome shotgun (WGS) entry which is preliminary data.</text>
</comment>
<gene>
    <name evidence="2" type="ORF">EBB_23775</name>
</gene>
<dbReference type="SUPFAM" id="SSF103196">
    <property type="entry name" value="Roadblock/LC7 domain"/>
    <property type="match status" value="1"/>
</dbReference>
<sequence length="149" mass="15686">MHWFESQLAQLDTLADDYLAARRQPAADIVNVSEATRLKRAAFIDAVQSVVDKVVKIEGVSACAAYHDGLILAQSAEASNMDADAFGAIIQETIRAAQHGETSLGLGEIEQIVIVGAVNKLAMLSVGPIILCISSPKGVNLASVLSQAK</sequence>
<dbReference type="SMART" id="SM00960">
    <property type="entry name" value="Robl_LC7"/>
    <property type="match status" value="1"/>
</dbReference>
<reference evidence="2 3" key="1">
    <citation type="submission" date="2020-09" db="EMBL/GenBank/DDBJ databases">
        <title>Methylomonas albis sp. nov. and Methylomonas fluvii sp. nov.: Two cold-adapted methanotrophs from the River Elbe and an amended description of Methylovulum psychrotolerans strain Eb1.</title>
        <authorList>
            <person name="Bussmann I.K."/>
            <person name="Klings K.-W."/>
            <person name="Warnstedt J."/>
            <person name="Hoppert M."/>
            <person name="Saborowski A."/>
            <person name="Horn F."/>
            <person name="Liebner S."/>
        </authorList>
    </citation>
    <scope>NUCLEOTIDE SEQUENCE [LARGE SCALE GENOMIC DNA]</scope>
    <source>
        <strain evidence="2 3">EbB</strain>
    </source>
</reference>
<dbReference type="Proteomes" id="UP000641152">
    <property type="component" value="Unassembled WGS sequence"/>
</dbReference>
<dbReference type="Pfam" id="PF03259">
    <property type="entry name" value="Robl_LC7"/>
    <property type="match status" value="1"/>
</dbReference>
<name>A0ABR9DKU9_9GAMM</name>
<feature type="domain" description="Roadblock/LAMTOR2" evidence="1">
    <location>
        <begin position="47"/>
        <end position="135"/>
    </location>
</feature>
<accession>A0ABR9DKU9</accession>
<organism evidence="2 3">
    <name type="scientific">Methylomonas fluvii</name>
    <dbReference type="NCBI Taxonomy" id="1854564"/>
    <lineage>
        <taxon>Bacteria</taxon>
        <taxon>Pseudomonadati</taxon>
        <taxon>Pseudomonadota</taxon>
        <taxon>Gammaproteobacteria</taxon>
        <taxon>Methylococcales</taxon>
        <taxon>Methylococcaceae</taxon>
        <taxon>Methylomonas</taxon>
    </lineage>
</organism>
<evidence type="ECO:0000313" key="3">
    <source>
        <dbReference type="Proteomes" id="UP000641152"/>
    </source>
</evidence>
<evidence type="ECO:0000313" key="2">
    <source>
        <dbReference type="EMBL" id="MBD9363446.1"/>
    </source>
</evidence>
<proteinExistence type="predicted"/>
<dbReference type="Gene3D" id="3.30.450.30">
    <property type="entry name" value="Dynein light chain 2a, cytoplasmic"/>
    <property type="match status" value="1"/>
</dbReference>
<evidence type="ECO:0000259" key="1">
    <source>
        <dbReference type="SMART" id="SM00960"/>
    </source>
</evidence>
<dbReference type="EMBL" id="JACXST010000003">
    <property type="protein sequence ID" value="MBD9363446.1"/>
    <property type="molecule type" value="Genomic_DNA"/>
</dbReference>
<dbReference type="RefSeq" id="WP_192396120.1">
    <property type="nucleotide sequence ID" value="NZ_CAJHIU010000003.1"/>
</dbReference>
<keyword evidence="3" id="KW-1185">Reference proteome</keyword>